<dbReference type="EMBL" id="JAGIOB010000001">
    <property type="protein sequence ID" value="MBP2417931.1"/>
    <property type="molecule type" value="Genomic_DNA"/>
</dbReference>
<comment type="caution">
    <text evidence="2">The sequence shown here is derived from an EMBL/GenBank/DDBJ whole genome shotgun (WGS) entry which is preliminary data.</text>
</comment>
<keyword evidence="3" id="KW-1185">Reference proteome</keyword>
<feature type="transmembrane region" description="Helical" evidence="1">
    <location>
        <begin position="18"/>
        <end position="35"/>
    </location>
</feature>
<evidence type="ECO:0008006" key="4">
    <source>
        <dbReference type="Google" id="ProtNLM"/>
    </source>
</evidence>
<proteinExistence type="predicted"/>
<gene>
    <name evidence="2" type="ORF">JOF54_002853</name>
</gene>
<dbReference type="RefSeq" id="WP_210057027.1">
    <property type="nucleotide sequence ID" value="NZ_BAAAMH010000010.1"/>
</dbReference>
<feature type="transmembrane region" description="Helical" evidence="1">
    <location>
        <begin position="93"/>
        <end position="114"/>
    </location>
</feature>
<protein>
    <recommendedName>
        <fullName evidence="4">DUF4157 domain-containing protein</fullName>
    </recommendedName>
</protein>
<evidence type="ECO:0000313" key="2">
    <source>
        <dbReference type="EMBL" id="MBP2417931.1"/>
    </source>
</evidence>
<accession>A0ABS4ZA55</accession>
<sequence length="162" mass="17760">MTSGTAGRLARQDRIRRLGNAVNLSTALGMAVARLGRASVRPGPRGLLLAEGYRLPFPVAGAFTVGDVLLTAGRWDRHRPGLLEHEERHSWQWFWCAGLPFLPAYGVAMAWSVLRTGDRAAANAFERGAGLVRGGYRELPVRPLGPVVRTLLTGRRPPRRET</sequence>
<keyword evidence="1" id="KW-0812">Transmembrane</keyword>
<keyword evidence="1" id="KW-1133">Transmembrane helix</keyword>
<keyword evidence="1" id="KW-0472">Membrane</keyword>
<organism evidence="2 3">
    <name type="scientific">Microlunatus capsulatus</name>
    <dbReference type="NCBI Taxonomy" id="99117"/>
    <lineage>
        <taxon>Bacteria</taxon>
        <taxon>Bacillati</taxon>
        <taxon>Actinomycetota</taxon>
        <taxon>Actinomycetes</taxon>
        <taxon>Propionibacteriales</taxon>
        <taxon>Propionibacteriaceae</taxon>
        <taxon>Microlunatus</taxon>
    </lineage>
</organism>
<reference evidence="2 3" key="1">
    <citation type="submission" date="2021-03" db="EMBL/GenBank/DDBJ databases">
        <title>Sequencing the genomes of 1000 actinobacteria strains.</title>
        <authorList>
            <person name="Klenk H.-P."/>
        </authorList>
    </citation>
    <scope>NUCLEOTIDE SEQUENCE [LARGE SCALE GENOMIC DNA]</scope>
    <source>
        <strain evidence="2 3">DSM 12936</strain>
    </source>
</reference>
<dbReference type="Proteomes" id="UP000758168">
    <property type="component" value="Unassembled WGS sequence"/>
</dbReference>
<evidence type="ECO:0000256" key="1">
    <source>
        <dbReference type="SAM" id="Phobius"/>
    </source>
</evidence>
<evidence type="ECO:0000313" key="3">
    <source>
        <dbReference type="Proteomes" id="UP000758168"/>
    </source>
</evidence>
<name>A0ABS4ZA55_9ACTN</name>